<dbReference type="PROSITE" id="PS50217">
    <property type="entry name" value="BZIP"/>
    <property type="match status" value="1"/>
</dbReference>
<proteinExistence type="predicted"/>
<evidence type="ECO:0000256" key="3">
    <source>
        <dbReference type="ARBA" id="ARBA00023125"/>
    </source>
</evidence>
<evidence type="ECO:0000256" key="5">
    <source>
        <dbReference type="ARBA" id="ARBA00023242"/>
    </source>
</evidence>
<feature type="compositionally biased region" description="Polar residues" evidence="7">
    <location>
        <begin position="57"/>
        <end position="76"/>
    </location>
</feature>
<dbReference type="InterPro" id="IPR004827">
    <property type="entry name" value="bZIP"/>
</dbReference>
<name>A0A0L6UZA8_9BASI</name>
<gene>
    <name evidence="9" type="ORF">VP01_3199g2</name>
</gene>
<evidence type="ECO:0000256" key="2">
    <source>
        <dbReference type="ARBA" id="ARBA00023015"/>
    </source>
</evidence>
<dbReference type="VEuPathDB" id="FungiDB:VP01_3199g2"/>
<accession>A0A0L6UZA8</accession>
<evidence type="ECO:0000256" key="4">
    <source>
        <dbReference type="ARBA" id="ARBA00023163"/>
    </source>
</evidence>
<keyword evidence="2" id="KW-0805">Transcription regulation</keyword>
<protein>
    <recommendedName>
        <fullName evidence="8">BZIP domain-containing protein</fullName>
    </recommendedName>
</protein>
<evidence type="ECO:0000256" key="1">
    <source>
        <dbReference type="ARBA" id="ARBA00004123"/>
    </source>
</evidence>
<sequence>MADDWPFLHLNIISPPSIDRINDEQELSLLPFDSSHLEAWTNINFQFDEPPIVRFDSNSQTTTNLNINPTSSSANSDPRLPPSSSPATSEKNSNSNSVLSNPFQSPSQLQFQLTNDHAVSTLLENHNILTNTHELTYLAQSSNQPTLDSSIDNLISSNHQNIIQPISVDTHNGKPAVTHNPNKSTPHPSHHNCDKSSSPNNNNSNPSSNEDDDANRLAHDEDKRRRNTLASARFRMKKKMKEQEIERVAREMRERVADLEKQVDSLTQENKWLRGLIVDSTASKLVTVQAQDNAELTQLESSSGKRARPTLNLTGDSMHLPAQYQKRPRLSSSATSATTTSKNSIGF</sequence>
<organism evidence="9 10">
    <name type="scientific">Puccinia sorghi</name>
    <dbReference type="NCBI Taxonomy" id="27349"/>
    <lineage>
        <taxon>Eukaryota</taxon>
        <taxon>Fungi</taxon>
        <taxon>Dikarya</taxon>
        <taxon>Basidiomycota</taxon>
        <taxon>Pucciniomycotina</taxon>
        <taxon>Pucciniomycetes</taxon>
        <taxon>Pucciniales</taxon>
        <taxon>Pucciniaceae</taxon>
        <taxon>Puccinia</taxon>
    </lineage>
</organism>
<evidence type="ECO:0000256" key="7">
    <source>
        <dbReference type="SAM" id="MobiDB-lite"/>
    </source>
</evidence>
<dbReference type="Proteomes" id="UP000037035">
    <property type="component" value="Unassembled WGS sequence"/>
</dbReference>
<feature type="domain" description="BZIP" evidence="8">
    <location>
        <begin position="221"/>
        <end position="280"/>
    </location>
</feature>
<dbReference type="SMART" id="SM00338">
    <property type="entry name" value="BRLZ"/>
    <property type="match status" value="1"/>
</dbReference>
<keyword evidence="10" id="KW-1185">Reference proteome</keyword>
<dbReference type="STRING" id="27349.A0A0L6UZA8"/>
<dbReference type="AlphaFoldDB" id="A0A0L6UZA8"/>
<dbReference type="OrthoDB" id="1939598at2759"/>
<feature type="region of interest" description="Disordered" evidence="7">
    <location>
        <begin position="297"/>
        <end position="347"/>
    </location>
</feature>
<keyword evidence="6" id="KW-0175">Coiled coil</keyword>
<feature type="compositionally biased region" description="Low complexity" evidence="7">
    <location>
        <begin position="331"/>
        <end position="341"/>
    </location>
</feature>
<dbReference type="InterPro" id="IPR046347">
    <property type="entry name" value="bZIP_sf"/>
</dbReference>
<dbReference type="SUPFAM" id="SSF57959">
    <property type="entry name" value="Leucine zipper domain"/>
    <property type="match status" value="1"/>
</dbReference>
<dbReference type="PANTHER" id="PTHR13044">
    <property type="entry name" value="ACTIVATING TRANSCRIPTION FACTOR ATF 4/5"/>
    <property type="match status" value="1"/>
</dbReference>
<dbReference type="GO" id="GO:0000977">
    <property type="term" value="F:RNA polymerase II transcription regulatory region sequence-specific DNA binding"/>
    <property type="evidence" value="ECO:0007669"/>
    <property type="project" value="TreeGrafter"/>
</dbReference>
<keyword evidence="4" id="KW-0804">Transcription</keyword>
<reference evidence="9" key="1">
    <citation type="submission" date="2015-08" db="EMBL/GenBank/DDBJ databases">
        <title>Next Generation Sequencing and Analysis of the Genome of Puccinia sorghi L Schw, the Causal Agent of Maize Common Rust.</title>
        <authorList>
            <person name="Rochi L."/>
            <person name="Burguener G."/>
            <person name="Darino M."/>
            <person name="Turjanski A."/>
            <person name="Kreff E."/>
            <person name="Dieguez M.J."/>
            <person name="Sacco F."/>
        </authorList>
    </citation>
    <scope>NUCLEOTIDE SEQUENCE [LARGE SCALE GENOMIC DNA]</scope>
    <source>
        <strain evidence="9">RO10H11247</strain>
    </source>
</reference>
<dbReference type="EMBL" id="LAVV01008167">
    <property type="protein sequence ID" value="KNZ53582.1"/>
    <property type="molecule type" value="Genomic_DNA"/>
</dbReference>
<evidence type="ECO:0000313" key="10">
    <source>
        <dbReference type="Proteomes" id="UP000037035"/>
    </source>
</evidence>
<dbReference type="Pfam" id="PF07716">
    <property type="entry name" value="bZIP_2"/>
    <property type="match status" value="1"/>
</dbReference>
<dbReference type="PANTHER" id="PTHR13044:SF14">
    <property type="entry name" value="CRYPTOCEPHAL, ISOFORM A"/>
    <property type="match status" value="1"/>
</dbReference>
<feature type="region of interest" description="Disordered" evidence="7">
    <location>
        <begin position="169"/>
        <end position="229"/>
    </location>
</feature>
<feature type="compositionally biased region" description="Basic and acidic residues" evidence="7">
    <location>
        <begin position="214"/>
        <end position="224"/>
    </location>
</feature>
<evidence type="ECO:0000256" key="6">
    <source>
        <dbReference type="SAM" id="Coils"/>
    </source>
</evidence>
<feature type="region of interest" description="Disordered" evidence="7">
    <location>
        <begin position="57"/>
        <end position="103"/>
    </location>
</feature>
<feature type="compositionally biased region" description="Low complexity" evidence="7">
    <location>
        <begin position="196"/>
        <end position="208"/>
    </location>
</feature>
<dbReference type="PROSITE" id="PS00036">
    <property type="entry name" value="BZIP_BASIC"/>
    <property type="match status" value="1"/>
</dbReference>
<comment type="caution">
    <text evidence="9">The sequence shown here is derived from an EMBL/GenBank/DDBJ whole genome shotgun (WGS) entry which is preliminary data.</text>
</comment>
<dbReference type="Gene3D" id="1.20.5.170">
    <property type="match status" value="1"/>
</dbReference>
<feature type="compositionally biased region" description="Polar residues" evidence="7">
    <location>
        <begin position="85"/>
        <end position="103"/>
    </location>
</feature>
<dbReference type="GO" id="GO:0001228">
    <property type="term" value="F:DNA-binding transcription activator activity, RNA polymerase II-specific"/>
    <property type="evidence" value="ECO:0007669"/>
    <property type="project" value="TreeGrafter"/>
</dbReference>
<keyword evidence="5" id="KW-0539">Nucleus</keyword>
<dbReference type="CDD" id="cd14705">
    <property type="entry name" value="bZIP_Zip1"/>
    <property type="match status" value="1"/>
</dbReference>
<keyword evidence="3" id="KW-0238">DNA-binding</keyword>
<feature type="coiled-coil region" evidence="6">
    <location>
        <begin position="242"/>
        <end position="276"/>
    </location>
</feature>
<comment type="subcellular location">
    <subcellularLocation>
        <location evidence="1">Nucleus</location>
    </subcellularLocation>
</comment>
<evidence type="ECO:0000259" key="8">
    <source>
        <dbReference type="PROSITE" id="PS50217"/>
    </source>
</evidence>
<dbReference type="GO" id="GO:0005634">
    <property type="term" value="C:nucleus"/>
    <property type="evidence" value="ECO:0007669"/>
    <property type="project" value="UniProtKB-SubCell"/>
</dbReference>
<evidence type="ECO:0000313" key="9">
    <source>
        <dbReference type="EMBL" id="KNZ53582.1"/>
    </source>
</evidence>